<dbReference type="Pfam" id="PF08291">
    <property type="entry name" value="Peptidase_M15_3"/>
    <property type="match status" value="1"/>
</dbReference>
<gene>
    <name evidence="2" type="ORF">F0A17_01845</name>
</gene>
<evidence type="ECO:0000313" key="2">
    <source>
        <dbReference type="EMBL" id="KAA0014416.1"/>
    </source>
</evidence>
<sequence length="119" mass="12957">MSDQISPHFRRREFACKCGCGFDTVDLDTLQVLEAVRAHYGRPVTITSGCRCANHNRRVGGAAGSQHVLGRAADFRVQGVHPHEVHAWLAENFPGASLGRYATFTHVDTRSGGPARWGG</sequence>
<dbReference type="AlphaFoldDB" id="A0A7V7G370"/>
<evidence type="ECO:0000259" key="1">
    <source>
        <dbReference type="Pfam" id="PF08291"/>
    </source>
</evidence>
<feature type="domain" description="Peptidase M15A C-terminal" evidence="1">
    <location>
        <begin position="7"/>
        <end position="108"/>
    </location>
</feature>
<organism evidence="2 3">
    <name type="scientific">Billgrantia pellis</name>
    <dbReference type="NCBI Taxonomy" id="2606936"/>
    <lineage>
        <taxon>Bacteria</taxon>
        <taxon>Pseudomonadati</taxon>
        <taxon>Pseudomonadota</taxon>
        <taxon>Gammaproteobacteria</taxon>
        <taxon>Oceanospirillales</taxon>
        <taxon>Halomonadaceae</taxon>
        <taxon>Billgrantia</taxon>
    </lineage>
</organism>
<comment type="caution">
    <text evidence="2">The sequence shown here is derived from an EMBL/GenBank/DDBJ whole genome shotgun (WGS) entry which is preliminary data.</text>
</comment>
<keyword evidence="3" id="KW-1185">Reference proteome</keyword>
<reference evidence="2 3" key="1">
    <citation type="submission" date="2019-08" db="EMBL/GenBank/DDBJ databases">
        <title>Bioinformatics analysis of the strain L3 and L5.</title>
        <authorList>
            <person name="Li X."/>
        </authorList>
    </citation>
    <scope>NUCLEOTIDE SEQUENCE [LARGE SCALE GENOMIC DNA]</scope>
    <source>
        <strain evidence="2 3">L5</strain>
    </source>
</reference>
<name>A0A7V7G370_9GAMM</name>
<accession>A0A7V7G370</accession>
<proteinExistence type="predicted"/>
<evidence type="ECO:0000313" key="3">
    <source>
        <dbReference type="Proteomes" id="UP000486760"/>
    </source>
</evidence>
<protein>
    <submittedName>
        <fullName evidence="2">DUF882 domain-containing protein</fullName>
    </submittedName>
</protein>
<dbReference type="Proteomes" id="UP000486760">
    <property type="component" value="Unassembled WGS sequence"/>
</dbReference>
<dbReference type="EMBL" id="VTPY01000001">
    <property type="protein sequence ID" value="KAA0014416.1"/>
    <property type="molecule type" value="Genomic_DNA"/>
</dbReference>
<dbReference type="SUPFAM" id="SSF55166">
    <property type="entry name" value="Hedgehog/DD-peptidase"/>
    <property type="match status" value="1"/>
</dbReference>
<dbReference type="InterPro" id="IPR013230">
    <property type="entry name" value="Peptidase_M15A_C"/>
</dbReference>
<dbReference type="InterPro" id="IPR009045">
    <property type="entry name" value="Zn_M74/Hedgehog-like"/>
</dbReference>
<dbReference type="RefSeq" id="WP_149326626.1">
    <property type="nucleotide sequence ID" value="NZ_VTPY01000001.1"/>
</dbReference>
<dbReference type="Gene3D" id="3.30.1380.10">
    <property type="match status" value="1"/>
</dbReference>